<dbReference type="Pfam" id="PF17733">
    <property type="entry name" value="KPWE_dom"/>
    <property type="match status" value="1"/>
</dbReference>
<dbReference type="STRING" id="71717.A0A4Y7TFG2"/>
<reference evidence="4 5" key="1">
    <citation type="journal article" date="2019" name="Nat. Ecol. Evol.">
        <title>Megaphylogeny resolves global patterns of mushroom evolution.</title>
        <authorList>
            <person name="Varga T."/>
            <person name="Krizsan K."/>
            <person name="Foldi C."/>
            <person name="Dima B."/>
            <person name="Sanchez-Garcia M."/>
            <person name="Sanchez-Ramirez S."/>
            <person name="Szollosi G.J."/>
            <person name="Szarkandi J.G."/>
            <person name="Papp V."/>
            <person name="Albert L."/>
            <person name="Andreopoulos W."/>
            <person name="Angelini C."/>
            <person name="Antonin V."/>
            <person name="Barry K.W."/>
            <person name="Bougher N.L."/>
            <person name="Buchanan P."/>
            <person name="Buyck B."/>
            <person name="Bense V."/>
            <person name="Catcheside P."/>
            <person name="Chovatia M."/>
            <person name="Cooper J."/>
            <person name="Damon W."/>
            <person name="Desjardin D."/>
            <person name="Finy P."/>
            <person name="Geml J."/>
            <person name="Haridas S."/>
            <person name="Hughes K."/>
            <person name="Justo A."/>
            <person name="Karasinski D."/>
            <person name="Kautmanova I."/>
            <person name="Kiss B."/>
            <person name="Kocsube S."/>
            <person name="Kotiranta H."/>
            <person name="LaButti K.M."/>
            <person name="Lechner B.E."/>
            <person name="Liimatainen K."/>
            <person name="Lipzen A."/>
            <person name="Lukacs Z."/>
            <person name="Mihaltcheva S."/>
            <person name="Morgado L.N."/>
            <person name="Niskanen T."/>
            <person name="Noordeloos M.E."/>
            <person name="Ohm R.A."/>
            <person name="Ortiz-Santana B."/>
            <person name="Ovrebo C."/>
            <person name="Racz N."/>
            <person name="Riley R."/>
            <person name="Savchenko A."/>
            <person name="Shiryaev A."/>
            <person name="Soop K."/>
            <person name="Spirin V."/>
            <person name="Szebenyi C."/>
            <person name="Tomsovsky M."/>
            <person name="Tulloss R.E."/>
            <person name="Uehling J."/>
            <person name="Grigoriev I.V."/>
            <person name="Vagvolgyi C."/>
            <person name="Papp T."/>
            <person name="Martin F.M."/>
            <person name="Miettinen O."/>
            <person name="Hibbett D.S."/>
            <person name="Nagy L.G."/>
        </authorList>
    </citation>
    <scope>NUCLEOTIDE SEQUENCE [LARGE SCALE GENOMIC DNA]</scope>
    <source>
        <strain evidence="4 5">FP101781</strain>
    </source>
</reference>
<dbReference type="Proteomes" id="UP000298030">
    <property type="component" value="Unassembled WGS sequence"/>
</dbReference>
<evidence type="ECO:0000259" key="3">
    <source>
        <dbReference type="Pfam" id="PF25871"/>
    </source>
</evidence>
<comment type="caution">
    <text evidence="4">The sequence shown here is derived from an EMBL/GenBank/DDBJ whole genome shotgun (WGS) entry which is preliminary data.</text>
</comment>
<evidence type="ECO:0000256" key="1">
    <source>
        <dbReference type="SAM" id="MobiDB-lite"/>
    </source>
</evidence>
<gene>
    <name evidence="4" type="ORF">FA13DRAFT_1754360</name>
</gene>
<feature type="domain" description="PEX14-like helix-turn-helix" evidence="3">
    <location>
        <begin position="17"/>
        <end position="86"/>
    </location>
</feature>
<sequence length="147" mass="16747">MEPQTEAPPGSTPALSAIEQYAAFPFVQDTEYQKGLADIMLGWSFDKEPTTETREEMLRRTRVFYFNKMTGNALTMDEARDYERRSKAPRVLSFAELKELIESGRVDQIPNNKFIPEKLSEEAPSQSIAPARKKPWEIAQESQTEAA</sequence>
<dbReference type="AlphaFoldDB" id="A0A4Y7TFG2"/>
<name>A0A4Y7TFG2_COPMI</name>
<dbReference type="InterPro" id="IPR040554">
    <property type="entry name" value="KPWE_PEX14_dom"/>
</dbReference>
<dbReference type="InterPro" id="IPR058841">
    <property type="entry name" value="HTH_76"/>
</dbReference>
<dbReference type="Pfam" id="PF25871">
    <property type="entry name" value="HTH_76"/>
    <property type="match status" value="1"/>
</dbReference>
<dbReference type="EMBL" id="QPFP01000014">
    <property type="protein sequence ID" value="TEB32704.1"/>
    <property type="molecule type" value="Genomic_DNA"/>
</dbReference>
<feature type="region of interest" description="Disordered" evidence="1">
    <location>
        <begin position="117"/>
        <end position="147"/>
    </location>
</feature>
<keyword evidence="5" id="KW-1185">Reference proteome</keyword>
<accession>A0A4Y7TFG2</accession>
<protein>
    <submittedName>
        <fullName evidence="4">Uncharacterized protein</fullName>
    </submittedName>
</protein>
<proteinExistence type="predicted"/>
<evidence type="ECO:0000259" key="2">
    <source>
        <dbReference type="Pfam" id="PF17733"/>
    </source>
</evidence>
<feature type="domain" description="Peroxisomal membrane protein PEX14-like KPWE" evidence="2">
    <location>
        <begin position="89"/>
        <end position="137"/>
    </location>
</feature>
<evidence type="ECO:0000313" key="5">
    <source>
        <dbReference type="Proteomes" id="UP000298030"/>
    </source>
</evidence>
<evidence type="ECO:0000313" key="4">
    <source>
        <dbReference type="EMBL" id="TEB32704.1"/>
    </source>
</evidence>
<dbReference type="OrthoDB" id="9936937at2759"/>
<dbReference type="PANTHER" id="PTHR36855:SF1">
    <property type="entry name" value="PEROXISOME MEMBRANE ANCHOR PROTEIN PEX14P N-TERMINAL DOMAIN-CONTAINING PROTEIN"/>
    <property type="match status" value="1"/>
</dbReference>
<dbReference type="PANTHER" id="PTHR36855">
    <property type="entry name" value="CHROMOSOME 10, WHOLE GENOME SHOTGUN SEQUENCE"/>
    <property type="match status" value="1"/>
</dbReference>
<organism evidence="4 5">
    <name type="scientific">Coprinellus micaceus</name>
    <name type="common">Glistening ink-cap mushroom</name>
    <name type="synonym">Coprinus micaceus</name>
    <dbReference type="NCBI Taxonomy" id="71717"/>
    <lineage>
        <taxon>Eukaryota</taxon>
        <taxon>Fungi</taxon>
        <taxon>Dikarya</taxon>
        <taxon>Basidiomycota</taxon>
        <taxon>Agaricomycotina</taxon>
        <taxon>Agaricomycetes</taxon>
        <taxon>Agaricomycetidae</taxon>
        <taxon>Agaricales</taxon>
        <taxon>Agaricineae</taxon>
        <taxon>Psathyrellaceae</taxon>
        <taxon>Coprinellus</taxon>
    </lineage>
</organism>